<dbReference type="PROSITE" id="PS50110">
    <property type="entry name" value="RESPONSE_REGULATORY"/>
    <property type="match status" value="1"/>
</dbReference>
<feature type="domain" description="PAC" evidence="8">
    <location>
        <begin position="133"/>
        <end position="187"/>
    </location>
</feature>
<evidence type="ECO:0000256" key="2">
    <source>
        <dbReference type="ARBA" id="ARBA00012438"/>
    </source>
</evidence>
<proteinExistence type="predicted"/>
<dbReference type="PRINTS" id="PR00344">
    <property type="entry name" value="BCTRLSENSOR"/>
</dbReference>
<dbReference type="SMART" id="SM00388">
    <property type="entry name" value="HisKA"/>
    <property type="match status" value="1"/>
</dbReference>
<dbReference type="Gene3D" id="1.10.287.130">
    <property type="match status" value="1"/>
</dbReference>
<gene>
    <name evidence="9" type="ORF">FSB78_15045</name>
</gene>
<dbReference type="EMBL" id="VOQR01000001">
    <property type="protein sequence ID" value="TXC72116.1"/>
    <property type="molecule type" value="Genomic_DNA"/>
</dbReference>
<feature type="compositionally biased region" description="Polar residues" evidence="5">
    <location>
        <begin position="1"/>
        <end position="10"/>
    </location>
</feature>
<protein>
    <recommendedName>
        <fullName evidence="2">histidine kinase</fullName>
        <ecNumber evidence="2">2.7.13.3</ecNumber>
    </recommendedName>
</protein>
<dbReference type="OrthoDB" id="9796100at2"/>
<dbReference type="SUPFAM" id="SSF52172">
    <property type="entry name" value="CheY-like"/>
    <property type="match status" value="1"/>
</dbReference>
<feature type="domain" description="Histidine kinase" evidence="6">
    <location>
        <begin position="200"/>
        <end position="420"/>
    </location>
</feature>
<dbReference type="InterPro" id="IPR011006">
    <property type="entry name" value="CheY-like_superfamily"/>
</dbReference>
<dbReference type="InterPro" id="IPR036097">
    <property type="entry name" value="HisK_dim/P_sf"/>
</dbReference>
<reference evidence="9 10" key="1">
    <citation type="journal article" date="2013" name="Antonie Van Leeuwenhoek">
        <title>Sphingomonas ginsenosidivorax sp. nov., with the ability to transform ginsenosides.</title>
        <authorList>
            <person name="Jin X.F."/>
            <person name="Kim J.K."/>
            <person name="Liu Q.M."/>
            <person name="Kang M.S."/>
            <person name="He D."/>
            <person name="Jin F.X."/>
            <person name="Kim S.C."/>
            <person name="Im W.T."/>
        </authorList>
    </citation>
    <scope>NUCLEOTIDE SEQUENCE [LARGE SCALE GENOMIC DNA]</scope>
    <source>
        <strain evidence="9 10">KHI67</strain>
    </source>
</reference>
<dbReference type="InterPro" id="IPR003594">
    <property type="entry name" value="HATPase_dom"/>
</dbReference>
<keyword evidence="3 4" id="KW-0597">Phosphoprotein</keyword>
<evidence type="ECO:0000313" key="10">
    <source>
        <dbReference type="Proteomes" id="UP000321250"/>
    </source>
</evidence>
<dbReference type="EC" id="2.7.13.3" evidence="2"/>
<dbReference type="InterPro" id="IPR005467">
    <property type="entry name" value="His_kinase_dom"/>
</dbReference>
<dbReference type="InterPro" id="IPR036890">
    <property type="entry name" value="HATPase_C_sf"/>
</dbReference>
<evidence type="ECO:0000256" key="4">
    <source>
        <dbReference type="PROSITE-ProRule" id="PRU00169"/>
    </source>
</evidence>
<dbReference type="SMART" id="SM00086">
    <property type="entry name" value="PAC"/>
    <property type="match status" value="1"/>
</dbReference>
<dbReference type="Gene3D" id="3.40.50.2300">
    <property type="match status" value="1"/>
</dbReference>
<dbReference type="CDD" id="cd00082">
    <property type="entry name" value="HisKA"/>
    <property type="match status" value="1"/>
</dbReference>
<evidence type="ECO:0000259" key="8">
    <source>
        <dbReference type="PROSITE" id="PS50113"/>
    </source>
</evidence>
<evidence type="ECO:0000256" key="1">
    <source>
        <dbReference type="ARBA" id="ARBA00000085"/>
    </source>
</evidence>
<evidence type="ECO:0000256" key="5">
    <source>
        <dbReference type="SAM" id="MobiDB-lite"/>
    </source>
</evidence>
<dbReference type="Pfam" id="PF02518">
    <property type="entry name" value="HATPase_c"/>
    <property type="match status" value="1"/>
</dbReference>
<dbReference type="PROSITE" id="PS50113">
    <property type="entry name" value="PAC"/>
    <property type="match status" value="1"/>
</dbReference>
<dbReference type="GO" id="GO:0000155">
    <property type="term" value="F:phosphorelay sensor kinase activity"/>
    <property type="evidence" value="ECO:0007669"/>
    <property type="project" value="InterPro"/>
</dbReference>
<dbReference type="PROSITE" id="PS50109">
    <property type="entry name" value="HIS_KIN"/>
    <property type="match status" value="1"/>
</dbReference>
<dbReference type="InterPro" id="IPR004358">
    <property type="entry name" value="Sig_transdc_His_kin-like_C"/>
</dbReference>
<name>A0A5C6UIQ4_9SPHN</name>
<evidence type="ECO:0000259" key="6">
    <source>
        <dbReference type="PROSITE" id="PS50109"/>
    </source>
</evidence>
<sequence length="584" mass="63803">MAMREGQQNEPALRDVEGGGQSSGVPANGRLTGSLDPLDAPGKHHWRESTITKPGLDDRGNVFFAAVEMTRMPMVLADPNLPDCPIVFANKAFLDLTQYEESEILGRNCRFLQGVGSDRETVAELRTAIEARQAVSIELLNYKRDGTPFWNAVFLGPVYDVDGKLLYFFASQLDVTRRRNSEQMQRQSQKMESIGQLTAGLAHDFNNLLQVVNGNLELLATQDLGERARRYVDTARAASERGAKLTRQLLSFARKTRLDPRAVNVSDLIFEFGELLETTLGTRIDLQLNLRRRLPNALLDADNFEMTLLNVLVNARHAMPDGGIVTIATSLATLNGDAAARFLTPGDYVVVEVRDEGEGMPAHVLERAMEPFFSTKGVGRGTGLGLAMASGFLQQSRGRLEIESVVGEGTTIRMLFPVARDDAPRLARPDTHDASSDETNVAAGEHILVVEDSPEVLALAQEILEGLGYRVTTASDGQAGLAAFDRVHPAEPFDLVFTDLVMPGSINGILLAQEIAARAPDLPVLMTTGYNEDLVVDGPDRAERDVIGKPYRPSELADRIRQALDRHTDAGTRRKSSDFGAAEA</sequence>
<dbReference type="InterPro" id="IPR000014">
    <property type="entry name" value="PAS"/>
</dbReference>
<dbReference type="SUPFAM" id="SSF47384">
    <property type="entry name" value="Homodimeric domain of signal transducing histidine kinase"/>
    <property type="match status" value="1"/>
</dbReference>
<dbReference type="Pfam" id="PF13426">
    <property type="entry name" value="PAS_9"/>
    <property type="match status" value="1"/>
</dbReference>
<dbReference type="InterPro" id="IPR000700">
    <property type="entry name" value="PAS-assoc_C"/>
</dbReference>
<organism evidence="9 10">
    <name type="scientific">Sphingomonas ginsenosidivorax</name>
    <dbReference type="NCBI Taxonomy" id="862135"/>
    <lineage>
        <taxon>Bacteria</taxon>
        <taxon>Pseudomonadati</taxon>
        <taxon>Pseudomonadota</taxon>
        <taxon>Alphaproteobacteria</taxon>
        <taxon>Sphingomonadales</taxon>
        <taxon>Sphingomonadaceae</taxon>
        <taxon>Sphingomonas</taxon>
    </lineage>
</organism>
<dbReference type="PANTHER" id="PTHR43065">
    <property type="entry name" value="SENSOR HISTIDINE KINASE"/>
    <property type="match status" value="1"/>
</dbReference>
<dbReference type="SMART" id="SM00387">
    <property type="entry name" value="HATPase_c"/>
    <property type="match status" value="1"/>
</dbReference>
<dbReference type="Proteomes" id="UP000321250">
    <property type="component" value="Unassembled WGS sequence"/>
</dbReference>
<dbReference type="Pfam" id="PF00512">
    <property type="entry name" value="HisKA"/>
    <property type="match status" value="1"/>
</dbReference>
<evidence type="ECO:0000259" key="7">
    <source>
        <dbReference type="PROSITE" id="PS50110"/>
    </source>
</evidence>
<feature type="modified residue" description="4-aspartylphosphate" evidence="4">
    <location>
        <position position="499"/>
    </location>
</feature>
<dbReference type="CDD" id="cd00130">
    <property type="entry name" value="PAS"/>
    <property type="match status" value="1"/>
</dbReference>
<comment type="catalytic activity">
    <reaction evidence="1">
        <text>ATP + protein L-histidine = ADP + protein N-phospho-L-histidine.</text>
        <dbReference type="EC" id="2.7.13.3"/>
    </reaction>
</comment>
<dbReference type="InterPro" id="IPR001789">
    <property type="entry name" value="Sig_transdc_resp-reg_receiver"/>
</dbReference>
<comment type="caution">
    <text evidence="9">The sequence shown here is derived from an EMBL/GenBank/DDBJ whole genome shotgun (WGS) entry which is preliminary data.</text>
</comment>
<dbReference type="Gene3D" id="3.30.565.10">
    <property type="entry name" value="Histidine kinase-like ATPase, C-terminal domain"/>
    <property type="match status" value="1"/>
</dbReference>
<dbReference type="InterPro" id="IPR001610">
    <property type="entry name" value="PAC"/>
</dbReference>
<keyword evidence="10" id="KW-1185">Reference proteome</keyword>
<dbReference type="InterPro" id="IPR003661">
    <property type="entry name" value="HisK_dim/P_dom"/>
</dbReference>
<feature type="compositionally biased region" description="Basic and acidic residues" evidence="5">
    <location>
        <begin position="558"/>
        <end position="577"/>
    </location>
</feature>
<dbReference type="SUPFAM" id="SSF55874">
    <property type="entry name" value="ATPase domain of HSP90 chaperone/DNA topoisomerase II/histidine kinase"/>
    <property type="match status" value="1"/>
</dbReference>
<dbReference type="AlphaFoldDB" id="A0A5C6UIQ4"/>
<feature type="domain" description="Response regulatory" evidence="7">
    <location>
        <begin position="446"/>
        <end position="564"/>
    </location>
</feature>
<dbReference type="Gene3D" id="3.30.450.20">
    <property type="entry name" value="PAS domain"/>
    <property type="match status" value="1"/>
</dbReference>
<dbReference type="Pfam" id="PF00072">
    <property type="entry name" value="Response_reg"/>
    <property type="match status" value="1"/>
</dbReference>
<dbReference type="PANTHER" id="PTHR43065:SF42">
    <property type="entry name" value="TWO-COMPONENT SENSOR PPRA"/>
    <property type="match status" value="1"/>
</dbReference>
<feature type="region of interest" description="Disordered" evidence="5">
    <location>
        <begin position="1"/>
        <end position="53"/>
    </location>
</feature>
<dbReference type="NCBIfam" id="TIGR00229">
    <property type="entry name" value="sensory_box"/>
    <property type="match status" value="1"/>
</dbReference>
<dbReference type="SMART" id="SM00448">
    <property type="entry name" value="REC"/>
    <property type="match status" value="1"/>
</dbReference>
<evidence type="ECO:0000313" key="9">
    <source>
        <dbReference type="EMBL" id="TXC72116.1"/>
    </source>
</evidence>
<accession>A0A5C6UIQ4</accession>
<feature type="region of interest" description="Disordered" evidence="5">
    <location>
        <begin position="558"/>
        <end position="584"/>
    </location>
</feature>
<dbReference type="SUPFAM" id="SSF55785">
    <property type="entry name" value="PYP-like sensor domain (PAS domain)"/>
    <property type="match status" value="1"/>
</dbReference>
<evidence type="ECO:0000256" key="3">
    <source>
        <dbReference type="ARBA" id="ARBA00022553"/>
    </source>
</evidence>
<dbReference type="InterPro" id="IPR035965">
    <property type="entry name" value="PAS-like_dom_sf"/>
</dbReference>